<accession>A0A385EAQ3</accession>
<name>A0A385EAQ3_9CAUD</name>
<gene>
    <name evidence="1" type="ORF">CcrPW_gp405</name>
</gene>
<dbReference type="EMBL" id="MH588545">
    <property type="protein sequence ID" value="AXQ68944.1"/>
    <property type="molecule type" value="Genomic_DNA"/>
</dbReference>
<dbReference type="Proteomes" id="UP000259026">
    <property type="component" value="Segment"/>
</dbReference>
<protein>
    <submittedName>
        <fullName evidence="1">Uncharacterized protein</fullName>
    </submittedName>
</protein>
<keyword evidence="2" id="KW-1185">Reference proteome</keyword>
<reference evidence="1 2" key="2">
    <citation type="submission" date="2018-09" db="EMBL/GenBank/DDBJ databases">
        <title>Giant CbK-like Caulobacter bacteriophages have genetically divergent genomes.</title>
        <authorList>
            <person name="Wilson K."/>
            <person name="Ely B."/>
        </authorList>
    </citation>
    <scope>NUCLEOTIDE SEQUENCE [LARGE SCALE GENOMIC DNA]</scope>
</reference>
<proteinExistence type="predicted"/>
<organism evidence="1 2">
    <name type="scientific">Caulobacter phage CcrPW</name>
    <dbReference type="NCBI Taxonomy" id="2283271"/>
    <lineage>
        <taxon>Viruses</taxon>
        <taxon>Duplodnaviria</taxon>
        <taxon>Heunggongvirae</taxon>
        <taxon>Uroviricota</taxon>
        <taxon>Caudoviricetes</taxon>
        <taxon>Jeanschmidtviridae</taxon>
        <taxon>Colossusvirus</taxon>
        <taxon>Colossusvirus PW</taxon>
    </lineage>
</organism>
<evidence type="ECO:0000313" key="1">
    <source>
        <dbReference type="EMBL" id="AXQ68944.1"/>
    </source>
</evidence>
<sequence>MIVFTYYGRYVDLSKVVSISPLRYGDRFSIHMMGCPTHVIVLADVSEDEAQYVHPDLLNHLKSSRRDAPSKEALAKVVLLHSSFIAQWRDYVASREAAAVKIMDAVQRNPTAAVILAEMLHKLTPQEAP</sequence>
<reference evidence="2" key="1">
    <citation type="submission" date="2018-07" db="EMBL/GenBank/DDBJ databases">
        <title>Giant CbK-like Caulobacter bacteriophages have genetically divergent genomes.</title>
        <authorList>
            <person name="Wilson K.M."/>
            <person name="Ely B."/>
        </authorList>
    </citation>
    <scope>NUCLEOTIDE SEQUENCE [LARGE SCALE GENOMIC DNA]</scope>
</reference>
<evidence type="ECO:0000313" key="2">
    <source>
        <dbReference type="Proteomes" id="UP000259026"/>
    </source>
</evidence>